<proteinExistence type="predicted"/>
<gene>
    <name evidence="1" type="ORF">OCBIM_22021473mg</name>
</gene>
<dbReference type="AlphaFoldDB" id="A0A0L8IBU7"/>
<reference evidence="1" key="1">
    <citation type="submission" date="2015-07" db="EMBL/GenBank/DDBJ databases">
        <title>MeaNS - Measles Nucleotide Surveillance Program.</title>
        <authorList>
            <person name="Tran T."/>
            <person name="Druce J."/>
        </authorList>
    </citation>
    <scope>NUCLEOTIDE SEQUENCE</scope>
    <source>
        <strain evidence="1">UCB-OBI-ISO-001</strain>
        <tissue evidence="1">Gonad</tissue>
    </source>
</reference>
<dbReference type="EMBL" id="KQ416046">
    <property type="protein sequence ID" value="KOF98956.1"/>
    <property type="molecule type" value="Genomic_DNA"/>
</dbReference>
<evidence type="ECO:0000313" key="1">
    <source>
        <dbReference type="EMBL" id="KOF98956.1"/>
    </source>
</evidence>
<accession>A0A0L8IBU7</accession>
<organism evidence="1">
    <name type="scientific">Octopus bimaculoides</name>
    <name type="common">California two-spotted octopus</name>
    <dbReference type="NCBI Taxonomy" id="37653"/>
    <lineage>
        <taxon>Eukaryota</taxon>
        <taxon>Metazoa</taxon>
        <taxon>Spiralia</taxon>
        <taxon>Lophotrochozoa</taxon>
        <taxon>Mollusca</taxon>
        <taxon>Cephalopoda</taxon>
        <taxon>Coleoidea</taxon>
        <taxon>Octopodiformes</taxon>
        <taxon>Octopoda</taxon>
        <taxon>Incirrata</taxon>
        <taxon>Octopodidae</taxon>
        <taxon>Octopus</taxon>
    </lineage>
</organism>
<protein>
    <submittedName>
        <fullName evidence="1">Uncharacterized protein</fullName>
    </submittedName>
</protein>
<sequence length="49" mass="5988">MTKIIYKIIHYRWPHASLKLSYQMNEVFSLADGIYSFQIILLILNYKFY</sequence>
<name>A0A0L8IBU7_OCTBM</name>